<gene>
    <name evidence="3" type="ORF">SAMN04488056_107191</name>
</gene>
<dbReference type="AlphaFoldDB" id="A0A1I5HX12"/>
<accession>A0A1I5HX12</accession>
<dbReference type="SUPFAM" id="SSF110087">
    <property type="entry name" value="DR1885-like metal-binding protein"/>
    <property type="match status" value="1"/>
</dbReference>
<dbReference type="EMBL" id="FOVR01000007">
    <property type="protein sequence ID" value="SFO52825.1"/>
    <property type="molecule type" value="Genomic_DNA"/>
</dbReference>
<dbReference type="Pfam" id="PF04314">
    <property type="entry name" value="PCuAC"/>
    <property type="match status" value="1"/>
</dbReference>
<evidence type="ECO:0000256" key="2">
    <source>
        <dbReference type="SAM" id="SignalP"/>
    </source>
</evidence>
<sequence>MGKRTVLALLLAFSAPMMMLPVSMNPASAQQAGHDQDHEKSGHDEHHHEEGEHSEHVSELHGMRSVHAWTRASSKGDDALVFVSLENESDQTILFKGGEFDHAQSVELVGFTMQDGKDVYVPLPQMPIEAGQTMVLAPKSLALRLGRIDEDLHKGDVIELHLLFDVGEMHVSVNVEAESAMHHSHAGHIHK</sequence>
<organism evidence="3 4">
    <name type="scientific">Cohaesibacter marisflavi</name>
    <dbReference type="NCBI Taxonomy" id="655353"/>
    <lineage>
        <taxon>Bacteria</taxon>
        <taxon>Pseudomonadati</taxon>
        <taxon>Pseudomonadota</taxon>
        <taxon>Alphaproteobacteria</taxon>
        <taxon>Hyphomicrobiales</taxon>
        <taxon>Cohaesibacteraceae</taxon>
    </lineage>
</organism>
<name>A0A1I5HX12_9HYPH</name>
<keyword evidence="4" id="KW-1185">Reference proteome</keyword>
<evidence type="ECO:0008006" key="5">
    <source>
        <dbReference type="Google" id="ProtNLM"/>
    </source>
</evidence>
<reference evidence="3 4" key="1">
    <citation type="submission" date="2016-10" db="EMBL/GenBank/DDBJ databases">
        <authorList>
            <person name="de Groot N.N."/>
        </authorList>
    </citation>
    <scope>NUCLEOTIDE SEQUENCE [LARGE SCALE GENOMIC DNA]</scope>
    <source>
        <strain evidence="3 4">CGMCC 1.9157</strain>
    </source>
</reference>
<evidence type="ECO:0000256" key="1">
    <source>
        <dbReference type="SAM" id="MobiDB-lite"/>
    </source>
</evidence>
<feature type="region of interest" description="Disordered" evidence="1">
    <location>
        <begin position="26"/>
        <end position="61"/>
    </location>
</feature>
<dbReference type="InterPro" id="IPR058248">
    <property type="entry name" value="Lxx211020-like"/>
</dbReference>
<dbReference type="Proteomes" id="UP000199236">
    <property type="component" value="Unassembled WGS sequence"/>
</dbReference>
<dbReference type="InterPro" id="IPR036182">
    <property type="entry name" value="PCuAC_sf"/>
</dbReference>
<keyword evidence="2" id="KW-0732">Signal</keyword>
<protein>
    <recommendedName>
        <fullName evidence="5">Copper(I)-binding protein</fullName>
    </recommendedName>
</protein>
<dbReference type="RefSeq" id="WP_175528080.1">
    <property type="nucleotide sequence ID" value="NZ_FOVR01000007.1"/>
</dbReference>
<feature type="compositionally biased region" description="Basic and acidic residues" evidence="1">
    <location>
        <begin position="34"/>
        <end position="61"/>
    </location>
</feature>
<feature type="signal peptide" evidence="2">
    <location>
        <begin position="1"/>
        <end position="29"/>
    </location>
</feature>
<evidence type="ECO:0000313" key="3">
    <source>
        <dbReference type="EMBL" id="SFO52825.1"/>
    </source>
</evidence>
<dbReference type="InterPro" id="IPR007410">
    <property type="entry name" value="LpqE-like"/>
</dbReference>
<evidence type="ECO:0000313" key="4">
    <source>
        <dbReference type="Proteomes" id="UP000199236"/>
    </source>
</evidence>
<proteinExistence type="predicted"/>
<dbReference type="Gene3D" id="2.60.40.1890">
    <property type="entry name" value="PCu(A)C copper chaperone"/>
    <property type="match status" value="1"/>
</dbReference>
<dbReference type="STRING" id="655353.SAMN04488056_107191"/>
<dbReference type="PANTHER" id="PTHR36302">
    <property type="entry name" value="BLR7088 PROTEIN"/>
    <property type="match status" value="1"/>
</dbReference>
<feature type="chain" id="PRO_5011493454" description="Copper(I)-binding protein" evidence="2">
    <location>
        <begin position="30"/>
        <end position="191"/>
    </location>
</feature>
<dbReference type="PANTHER" id="PTHR36302:SF1">
    <property type="entry name" value="COPPER CHAPERONE PCU(A)C"/>
    <property type="match status" value="1"/>
</dbReference>